<evidence type="ECO:0000313" key="1">
    <source>
        <dbReference type="EMBL" id="TYK31264.1"/>
    </source>
</evidence>
<evidence type="ECO:0000313" key="2">
    <source>
        <dbReference type="Proteomes" id="UP000321947"/>
    </source>
</evidence>
<protein>
    <submittedName>
        <fullName evidence="1">Ion channel CASTOR-like</fullName>
    </submittedName>
</protein>
<gene>
    <name evidence="1" type="ORF">E5676_scaffold455G005540</name>
</gene>
<comment type="caution">
    <text evidence="1">The sequence shown here is derived from an EMBL/GenBank/DDBJ whole genome shotgun (WGS) entry which is preliminary data.</text>
</comment>
<proteinExistence type="predicted"/>
<dbReference type="EMBL" id="SSTD01000141">
    <property type="protein sequence ID" value="TYK31264.1"/>
    <property type="molecule type" value="Genomic_DNA"/>
</dbReference>
<reference evidence="1 2" key="1">
    <citation type="submission" date="2019-08" db="EMBL/GenBank/DDBJ databases">
        <title>Draft genome sequences of two oriental melons (Cucumis melo L. var makuwa).</title>
        <authorList>
            <person name="Kwon S.-Y."/>
        </authorList>
    </citation>
    <scope>NUCLEOTIDE SEQUENCE [LARGE SCALE GENOMIC DNA]</scope>
    <source>
        <strain evidence="2">cv. Chang Bougi</strain>
        <tissue evidence="1">Leaf</tissue>
    </source>
</reference>
<dbReference type="Proteomes" id="UP000321947">
    <property type="component" value="Unassembled WGS sequence"/>
</dbReference>
<name>A0A5D3E5N6_CUCMM</name>
<accession>A0A5D3E5N6</accession>
<sequence length="110" mass="12355">MEPLAEKFSNLFSLSLNKDALVAERWCNVTHSWNLGLGRNVLDNELENVASILEILRSWAPLNGGDNLKWTPNINDSFTMKSTFVNLTKRSPSIAVPLIHHIKPPIHPKA</sequence>
<dbReference type="AlphaFoldDB" id="A0A5D3E5N6"/>
<organism evidence="1 2">
    <name type="scientific">Cucumis melo var. makuwa</name>
    <name type="common">Oriental melon</name>
    <dbReference type="NCBI Taxonomy" id="1194695"/>
    <lineage>
        <taxon>Eukaryota</taxon>
        <taxon>Viridiplantae</taxon>
        <taxon>Streptophyta</taxon>
        <taxon>Embryophyta</taxon>
        <taxon>Tracheophyta</taxon>
        <taxon>Spermatophyta</taxon>
        <taxon>Magnoliopsida</taxon>
        <taxon>eudicotyledons</taxon>
        <taxon>Gunneridae</taxon>
        <taxon>Pentapetalae</taxon>
        <taxon>rosids</taxon>
        <taxon>fabids</taxon>
        <taxon>Cucurbitales</taxon>
        <taxon>Cucurbitaceae</taxon>
        <taxon>Benincaseae</taxon>
        <taxon>Cucumis</taxon>
    </lineage>
</organism>